<protein>
    <submittedName>
        <fullName evidence="2">Uncharacterized protein</fullName>
    </submittedName>
</protein>
<reference evidence="2" key="1">
    <citation type="submission" date="2014-12" db="EMBL/GenBank/DDBJ databases">
        <title>Insight into the proteome of Arion vulgaris.</title>
        <authorList>
            <person name="Aradska J."/>
            <person name="Bulat T."/>
            <person name="Smidak R."/>
            <person name="Sarate P."/>
            <person name="Gangsoo J."/>
            <person name="Sialana F."/>
            <person name="Bilban M."/>
            <person name="Lubec G."/>
        </authorList>
    </citation>
    <scope>NUCLEOTIDE SEQUENCE</scope>
    <source>
        <tissue evidence="2">Skin</tissue>
    </source>
</reference>
<feature type="non-terminal residue" evidence="2">
    <location>
        <position position="1"/>
    </location>
</feature>
<feature type="compositionally biased region" description="Low complexity" evidence="1">
    <location>
        <begin position="56"/>
        <end position="74"/>
    </location>
</feature>
<accession>A0A0B6YAC5</accession>
<organism evidence="2">
    <name type="scientific">Arion vulgaris</name>
    <dbReference type="NCBI Taxonomy" id="1028688"/>
    <lineage>
        <taxon>Eukaryota</taxon>
        <taxon>Metazoa</taxon>
        <taxon>Spiralia</taxon>
        <taxon>Lophotrochozoa</taxon>
        <taxon>Mollusca</taxon>
        <taxon>Gastropoda</taxon>
        <taxon>Heterobranchia</taxon>
        <taxon>Euthyneura</taxon>
        <taxon>Panpulmonata</taxon>
        <taxon>Eupulmonata</taxon>
        <taxon>Stylommatophora</taxon>
        <taxon>Helicina</taxon>
        <taxon>Arionoidea</taxon>
        <taxon>Arionidae</taxon>
        <taxon>Arion</taxon>
    </lineage>
</organism>
<feature type="region of interest" description="Disordered" evidence="1">
    <location>
        <begin position="49"/>
        <end position="74"/>
    </location>
</feature>
<dbReference type="AlphaFoldDB" id="A0A0B6YAC5"/>
<proteinExistence type="predicted"/>
<evidence type="ECO:0000256" key="1">
    <source>
        <dbReference type="SAM" id="MobiDB-lite"/>
    </source>
</evidence>
<dbReference type="EMBL" id="HACG01005911">
    <property type="protein sequence ID" value="CEK52776.1"/>
    <property type="molecule type" value="Transcribed_RNA"/>
</dbReference>
<feature type="non-terminal residue" evidence="2">
    <location>
        <position position="74"/>
    </location>
</feature>
<sequence>STTRHLPLPDARASPLYARAIKPDILVETQKVVGQTDIMPRAQCLYIPSPIRGHRPSSSISAPASPRPTSTTAL</sequence>
<evidence type="ECO:0000313" key="2">
    <source>
        <dbReference type="EMBL" id="CEK52776.1"/>
    </source>
</evidence>
<name>A0A0B6YAC5_9EUPU</name>
<gene>
    <name evidence="2" type="primary">ORF18005</name>
</gene>